<protein>
    <submittedName>
        <fullName evidence="1">Uncharacterized protein</fullName>
    </submittedName>
</protein>
<accession>F4XW80</accession>
<dbReference type="HOGENOM" id="CLU_2807727_0_0_3"/>
<evidence type="ECO:0000313" key="2">
    <source>
        <dbReference type="Proteomes" id="UP000003959"/>
    </source>
</evidence>
<gene>
    <name evidence="1" type="ORF">LYNGBM3L_43590</name>
</gene>
<reference evidence="2" key="1">
    <citation type="journal article" date="2011" name="Proc. Natl. Acad. Sci. U.S.A.">
        <title>Genomic insights into the physiology and ecology of the marine filamentous cyanobacterium Lyngbya majuscula.</title>
        <authorList>
            <person name="Jones A.C."/>
            <person name="Monroe E.A."/>
            <person name="Podell S."/>
            <person name="Hess W.R."/>
            <person name="Klages S."/>
            <person name="Esquenazi E."/>
            <person name="Niessen S."/>
            <person name="Hoover H."/>
            <person name="Rothmann M."/>
            <person name="Lasken R.S."/>
            <person name="Yates J.R.III."/>
            <person name="Reinhardt R."/>
            <person name="Kube M."/>
            <person name="Burkart M.D."/>
            <person name="Allen E.E."/>
            <person name="Dorrestein P.C."/>
            <person name="Gerwick W.H."/>
            <person name="Gerwick L."/>
        </authorList>
    </citation>
    <scope>NUCLEOTIDE SEQUENCE [LARGE SCALE GENOMIC DNA]</scope>
    <source>
        <strain evidence="2">3L</strain>
    </source>
</reference>
<proteinExistence type="predicted"/>
<name>F4XW80_9CYAN</name>
<dbReference type="AlphaFoldDB" id="F4XW80"/>
<dbReference type="Proteomes" id="UP000003959">
    <property type="component" value="Unassembled WGS sequence"/>
</dbReference>
<keyword evidence="2" id="KW-1185">Reference proteome</keyword>
<sequence>MAFTISSSKNYKICLQLLKQEKKGNPNLGRRPLTDWICNSESPDNHIDLGDDKKYYNQQLRFKIIKQ</sequence>
<dbReference type="RefSeq" id="WP_008187524.1">
    <property type="nucleotide sequence ID" value="NZ_GL890942.1"/>
</dbReference>
<organism evidence="1 2">
    <name type="scientific">Moorena producens 3L</name>
    <dbReference type="NCBI Taxonomy" id="489825"/>
    <lineage>
        <taxon>Bacteria</taxon>
        <taxon>Bacillati</taxon>
        <taxon>Cyanobacteriota</taxon>
        <taxon>Cyanophyceae</taxon>
        <taxon>Coleofasciculales</taxon>
        <taxon>Coleofasciculaceae</taxon>
        <taxon>Moorena</taxon>
    </lineage>
</organism>
<evidence type="ECO:0000313" key="1">
    <source>
        <dbReference type="EMBL" id="EGJ31065.1"/>
    </source>
</evidence>
<dbReference type="EMBL" id="GL890942">
    <property type="protein sequence ID" value="EGJ31065.1"/>
    <property type="molecule type" value="Genomic_DNA"/>
</dbReference>